<dbReference type="EMBL" id="FNZH01000002">
    <property type="protein sequence ID" value="SEJ19564.1"/>
    <property type="molecule type" value="Genomic_DNA"/>
</dbReference>
<protein>
    <recommendedName>
        <fullName evidence="3">Lipocalin-like domain-containing protein</fullName>
    </recommendedName>
</protein>
<dbReference type="STRING" id="1416801.SAMN05192553_102861"/>
<reference evidence="2" key="1">
    <citation type="submission" date="2016-10" db="EMBL/GenBank/DDBJ databases">
        <authorList>
            <person name="Varghese N."/>
            <person name="Submissions S."/>
        </authorList>
    </citation>
    <scope>NUCLEOTIDE SEQUENCE [LARGE SCALE GENOMIC DNA]</scope>
    <source>
        <strain evidence="2">IBRC-M 10761</strain>
    </source>
</reference>
<gene>
    <name evidence="1" type="ORF">SAMN05192553_102861</name>
</gene>
<dbReference type="PROSITE" id="PS51257">
    <property type="entry name" value="PROKAR_LIPOPROTEIN"/>
    <property type="match status" value="1"/>
</dbReference>
<proteinExistence type="predicted"/>
<dbReference type="AlphaFoldDB" id="A0A1H6WW81"/>
<keyword evidence="2" id="KW-1185">Reference proteome</keyword>
<dbReference type="RefSeq" id="WP_143057595.1">
    <property type="nucleotide sequence ID" value="NZ_FNZH01000002.1"/>
</dbReference>
<accession>A0A1H6WW81</accession>
<name>A0A1H6WW81_9BACT</name>
<dbReference type="Proteomes" id="UP000199403">
    <property type="component" value="Unassembled WGS sequence"/>
</dbReference>
<evidence type="ECO:0000313" key="1">
    <source>
        <dbReference type="EMBL" id="SEJ19564.1"/>
    </source>
</evidence>
<evidence type="ECO:0000313" key="2">
    <source>
        <dbReference type="Proteomes" id="UP000199403"/>
    </source>
</evidence>
<sequence>MKRLLPLSIFSLMVLFGCDPAEETPEQPKLSGGVWNLEAASVQASGSAMLPGSPVAIPVSLTGTGEQYQMSVTFGEDPKSVEAEGGFVFLVEASAAGIPVRSERFPIQGNERFTGNWELKDGQLLMEDLDDSFVMDVLEFTPNRLRVATVPDASDFEEFDFEGVTVGEARAEFLLTR</sequence>
<organism evidence="1 2">
    <name type="scientific">Cyclobacterium xiamenense</name>
    <dbReference type="NCBI Taxonomy" id="1297121"/>
    <lineage>
        <taxon>Bacteria</taxon>
        <taxon>Pseudomonadati</taxon>
        <taxon>Bacteroidota</taxon>
        <taxon>Cytophagia</taxon>
        <taxon>Cytophagales</taxon>
        <taxon>Cyclobacteriaceae</taxon>
        <taxon>Cyclobacterium</taxon>
    </lineage>
</organism>
<dbReference type="OrthoDB" id="840067at2"/>
<evidence type="ECO:0008006" key="3">
    <source>
        <dbReference type="Google" id="ProtNLM"/>
    </source>
</evidence>